<keyword evidence="2" id="KW-0812">Transmembrane</keyword>
<dbReference type="InterPro" id="IPR059180">
    <property type="entry name" value="3D_YorM"/>
</dbReference>
<dbReference type="EC" id="3.2.1.-" evidence="4"/>
<evidence type="ECO:0000259" key="3">
    <source>
        <dbReference type="PROSITE" id="PS51782"/>
    </source>
</evidence>
<dbReference type="InterPro" id="IPR036779">
    <property type="entry name" value="LysM_dom_sf"/>
</dbReference>
<feature type="domain" description="LysM" evidence="3">
    <location>
        <begin position="121"/>
        <end position="165"/>
    </location>
</feature>
<accession>A0A1W1E9W8</accession>
<organism evidence="4">
    <name type="scientific">hydrothermal vent metagenome</name>
    <dbReference type="NCBI Taxonomy" id="652676"/>
    <lineage>
        <taxon>unclassified sequences</taxon>
        <taxon>metagenomes</taxon>
        <taxon>ecological metagenomes</taxon>
    </lineage>
</organism>
<name>A0A1W1E9W8_9ZZZZ</name>
<feature type="domain" description="LysM" evidence="3">
    <location>
        <begin position="178"/>
        <end position="222"/>
    </location>
</feature>
<dbReference type="PANTHER" id="PTHR33734:SF22">
    <property type="entry name" value="MEMBRANE-BOUND LYTIC MUREIN TRANSGLYCOSYLASE D"/>
    <property type="match status" value="1"/>
</dbReference>
<dbReference type="SMART" id="SM00257">
    <property type="entry name" value="LysM"/>
    <property type="match status" value="2"/>
</dbReference>
<dbReference type="EMBL" id="FPIB01000022">
    <property type="protein sequence ID" value="SFV90744.1"/>
    <property type="molecule type" value="Genomic_DNA"/>
</dbReference>
<reference evidence="4" key="1">
    <citation type="submission" date="2016-10" db="EMBL/GenBank/DDBJ databases">
        <authorList>
            <person name="de Groot N.N."/>
        </authorList>
    </citation>
    <scope>NUCLEOTIDE SEQUENCE</scope>
</reference>
<evidence type="ECO:0000256" key="1">
    <source>
        <dbReference type="SAM" id="MobiDB-lite"/>
    </source>
</evidence>
<proteinExistence type="predicted"/>
<feature type="transmembrane region" description="Helical" evidence="2">
    <location>
        <begin position="7"/>
        <end position="27"/>
    </location>
</feature>
<feature type="compositionally biased region" description="Polar residues" evidence="1">
    <location>
        <begin position="50"/>
        <end position="70"/>
    </location>
</feature>
<dbReference type="AlphaFoldDB" id="A0A1W1E9W8"/>
<dbReference type="GO" id="GO:0008932">
    <property type="term" value="F:lytic endotransglycosylase activity"/>
    <property type="evidence" value="ECO:0007669"/>
    <property type="project" value="TreeGrafter"/>
</dbReference>
<dbReference type="InterPro" id="IPR018392">
    <property type="entry name" value="LysM"/>
</dbReference>
<feature type="compositionally biased region" description="Low complexity" evidence="1">
    <location>
        <begin position="36"/>
        <end position="49"/>
    </location>
</feature>
<dbReference type="Gene3D" id="3.10.350.10">
    <property type="entry name" value="LysM domain"/>
    <property type="match status" value="2"/>
</dbReference>
<protein>
    <submittedName>
        <fullName evidence="4">Membrane-bound lytic murein transglycosylase D</fullName>
        <ecNumber evidence="4">3.2.1.-</ecNumber>
    </submittedName>
</protein>
<keyword evidence="2" id="KW-1133">Transmembrane helix</keyword>
<dbReference type="CDD" id="cd00118">
    <property type="entry name" value="LysM"/>
    <property type="match status" value="2"/>
</dbReference>
<dbReference type="SUPFAM" id="SSF54106">
    <property type="entry name" value="LysM domain"/>
    <property type="match status" value="2"/>
</dbReference>
<gene>
    <name evidence="4" type="ORF">MNB_SV-4-786</name>
</gene>
<feature type="region of interest" description="Disordered" evidence="1">
    <location>
        <begin position="36"/>
        <end position="70"/>
    </location>
</feature>
<dbReference type="Pfam" id="PF01476">
    <property type="entry name" value="LysM"/>
    <property type="match status" value="2"/>
</dbReference>
<dbReference type="CDD" id="cd14667">
    <property type="entry name" value="3D_containing_proteins"/>
    <property type="match status" value="1"/>
</dbReference>
<sequence>MQRREPYNQLWLILLFVSIVLVILWIYQQKHMTSSRSSNTSASSAADRNQTNTDTASSATDQNRTDTDTASSRNAFDRYLTIEDPLRFRGTEESGIAESYQRVCYPSPAEKKEAKDTQTNGYYIVRPGDTLSKIAWIFHIDMKTIMLLNHIEKKDALRAGQKLLLPLSEEMIEAFLSGAYEVKEGDTLLGIAKRFGIDPKLFAKENNIVNSADIYPGRVMILPFAHLKPVSRKKRTKKRYPKFIKRFGKHALRVTATAYTSHCGQTDSTPFLAAWNNRLRPGMKAIAVSRDLIWKYGLKNGTKVRISGLPGIYRVRDKMNKRYRRRIDIYMGLNRKKALRWGRRSVVIYW</sequence>
<dbReference type="PROSITE" id="PS51782">
    <property type="entry name" value="LYSM"/>
    <property type="match status" value="2"/>
</dbReference>
<dbReference type="PANTHER" id="PTHR33734">
    <property type="entry name" value="LYSM DOMAIN-CONTAINING GPI-ANCHORED PROTEIN 2"/>
    <property type="match status" value="1"/>
</dbReference>
<evidence type="ECO:0000256" key="2">
    <source>
        <dbReference type="SAM" id="Phobius"/>
    </source>
</evidence>
<dbReference type="GO" id="GO:0016798">
    <property type="term" value="F:hydrolase activity, acting on glycosyl bonds"/>
    <property type="evidence" value="ECO:0007669"/>
    <property type="project" value="UniProtKB-KW"/>
</dbReference>
<keyword evidence="4" id="KW-0326">Glycosidase</keyword>
<evidence type="ECO:0000313" key="4">
    <source>
        <dbReference type="EMBL" id="SFV90744.1"/>
    </source>
</evidence>
<keyword evidence="4" id="KW-0378">Hydrolase</keyword>
<keyword evidence="2" id="KW-0472">Membrane</keyword>